<proteinExistence type="predicted"/>
<evidence type="ECO:0000256" key="1">
    <source>
        <dbReference type="SAM" id="MobiDB-lite"/>
    </source>
</evidence>
<feature type="non-terminal residue" evidence="2">
    <location>
        <position position="76"/>
    </location>
</feature>
<protein>
    <submittedName>
        <fullName evidence="2">Uncharacterized protein</fullName>
    </submittedName>
</protein>
<feature type="region of interest" description="Disordered" evidence="1">
    <location>
        <begin position="1"/>
        <end position="41"/>
    </location>
</feature>
<evidence type="ECO:0000313" key="2">
    <source>
        <dbReference type="EMBL" id="GAF71709.1"/>
    </source>
</evidence>
<organism evidence="2">
    <name type="scientific">marine sediment metagenome</name>
    <dbReference type="NCBI Taxonomy" id="412755"/>
    <lineage>
        <taxon>unclassified sequences</taxon>
        <taxon>metagenomes</taxon>
        <taxon>ecological metagenomes</taxon>
    </lineage>
</organism>
<feature type="compositionally biased region" description="Polar residues" evidence="1">
    <location>
        <begin position="1"/>
        <end position="16"/>
    </location>
</feature>
<dbReference type="AlphaFoldDB" id="X0RS88"/>
<sequence>MVTHTTSNKIKGSSASGKVYRKGNLNIDGSERFNTDPNTGVTNIERRTAGVWNNASIKTGGSSVWIGENVGIQAVG</sequence>
<comment type="caution">
    <text evidence="2">The sequence shown here is derived from an EMBL/GenBank/DDBJ whole genome shotgun (WGS) entry which is preliminary data.</text>
</comment>
<dbReference type="EMBL" id="BARS01007949">
    <property type="protein sequence ID" value="GAF71709.1"/>
    <property type="molecule type" value="Genomic_DNA"/>
</dbReference>
<reference evidence="2" key="1">
    <citation type="journal article" date="2014" name="Front. Microbiol.">
        <title>High frequency of phylogenetically diverse reductive dehalogenase-homologous genes in deep subseafloor sedimentary metagenomes.</title>
        <authorList>
            <person name="Kawai M."/>
            <person name="Futagami T."/>
            <person name="Toyoda A."/>
            <person name="Takaki Y."/>
            <person name="Nishi S."/>
            <person name="Hori S."/>
            <person name="Arai W."/>
            <person name="Tsubouchi T."/>
            <person name="Morono Y."/>
            <person name="Uchiyama I."/>
            <person name="Ito T."/>
            <person name="Fujiyama A."/>
            <person name="Inagaki F."/>
            <person name="Takami H."/>
        </authorList>
    </citation>
    <scope>NUCLEOTIDE SEQUENCE</scope>
    <source>
        <strain evidence="2">Expedition CK06-06</strain>
    </source>
</reference>
<gene>
    <name evidence="2" type="ORF">S01H1_15239</name>
</gene>
<accession>X0RS88</accession>
<name>X0RS88_9ZZZZ</name>